<evidence type="ECO:0000256" key="3">
    <source>
        <dbReference type="ARBA" id="ARBA00022801"/>
    </source>
</evidence>
<evidence type="ECO:0000256" key="11">
    <source>
        <dbReference type="PROSITE-ProRule" id="PRU00560"/>
    </source>
</evidence>
<dbReference type="KEGG" id="piv:NCTC13079_00493"/>
<gene>
    <name evidence="14" type="primary">pcrA_1</name>
    <name evidence="14" type="ORF">NCTC13079_00493</name>
</gene>
<dbReference type="EMBL" id="LR134523">
    <property type="protein sequence ID" value="VEJ35072.1"/>
    <property type="molecule type" value="Genomic_DNA"/>
</dbReference>
<dbReference type="PANTHER" id="PTHR11070:SF2">
    <property type="entry name" value="ATP-DEPENDENT DNA HELICASE SRS2"/>
    <property type="match status" value="1"/>
</dbReference>
<dbReference type="OrthoDB" id="9810135at2"/>
<accession>A0A3S4ZQ45</accession>
<dbReference type="InterPro" id="IPR014016">
    <property type="entry name" value="UvrD-like_ATP-bd"/>
</dbReference>
<sequence length="621" mass="72126">MKLTDEQKKAISHDKGPALVLAVPGSGKTTMLLSRTKRLIEAGEDPVRILTITFSRAAAKDMQLRYRKLFYEEPAPSFSTIHSFCFSVLKNYERRSGIRYTLIETAQNIGKWRILADLWREYLHRSPNDEQLETLIGEIGYVKNKMLDPDAYQKQARSPLFTKFYRGYESLKRSRNWIDFDDMIALCPEIFQKDPGLLRAIRRSYDYVQLDEGQDTSRGQLAIVDAVLGAEKNLFVVADDDQSIYGFRGADFQGLMSLKDRYQNLKIYYLSRNFRSTESIIAASTRFIEQNKKRYSKDVHAVRESGVALRYVELDDLKRQYAFIASEIQKHDLKDVAMLYRNHISAVGCAEYFERKNIAFSMREGKIRFLRHRVVKDLLEIVRFAQDPRDLESFSHIYYKIRGYISKKMVEDLARRGVSVSVFDTMLEGKLPDYMRRDLQALRRDFMYLAGLPLAEAFRFIQKDLEYEKYLENHANTFGSSKTAAMRILYYAKFIAKNCADADAFMARLQALDRLLSGGGAKEPGIVLSTLHGAKGLEFDAVFLIDLNEDVIPARAASDAHPHEVERLLEEERRLFYVGMTRARHRLYFLRPRRIDREVASPSPFFTWAKEDILRQRKNRS</sequence>
<dbReference type="Pfam" id="PF00580">
    <property type="entry name" value="UvrD-helicase"/>
    <property type="match status" value="1"/>
</dbReference>
<dbReference type="PROSITE" id="PS51217">
    <property type="entry name" value="UVRD_HELICASE_CTER"/>
    <property type="match status" value="1"/>
</dbReference>
<dbReference type="AlphaFoldDB" id="A0A3S4ZQ45"/>
<dbReference type="Pfam" id="PF13361">
    <property type="entry name" value="UvrD_C"/>
    <property type="match status" value="1"/>
</dbReference>
<evidence type="ECO:0000256" key="8">
    <source>
        <dbReference type="ARBA" id="ARBA00034617"/>
    </source>
</evidence>
<dbReference type="Gene3D" id="1.10.486.10">
    <property type="entry name" value="PCRA, domain 4"/>
    <property type="match status" value="1"/>
</dbReference>
<keyword evidence="6" id="KW-0238">DNA-binding</keyword>
<keyword evidence="15" id="KW-1185">Reference proteome</keyword>
<comment type="similarity">
    <text evidence="1">Belongs to the helicase family. UvrD subfamily.</text>
</comment>
<reference evidence="14 15" key="1">
    <citation type="submission" date="2018-12" db="EMBL/GenBank/DDBJ databases">
        <authorList>
            <consortium name="Pathogen Informatics"/>
        </authorList>
    </citation>
    <scope>NUCLEOTIDE SEQUENCE [LARGE SCALE GENOMIC DNA]</scope>
    <source>
        <strain evidence="14 15">NCTC13079</strain>
    </source>
</reference>
<dbReference type="InterPro" id="IPR014017">
    <property type="entry name" value="DNA_helicase_UvrD-like_C"/>
</dbReference>
<evidence type="ECO:0000256" key="7">
    <source>
        <dbReference type="ARBA" id="ARBA00023235"/>
    </source>
</evidence>
<proteinExistence type="inferred from homology"/>
<evidence type="ECO:0000256" key="1">
    <source>
        <dbReference type="ARBA" id="ARBA00009922"/>
    </source>
</evidence>
<dbReference type="GO" id="GO:0000725">
    <property type="term" value="P:recombinational repair"/>
    <property type="evidence" value="ECO:0007669"/>
    <property type="project" value="TreeGrafter"/>
</dbReference>
<dbReference type="InterPro" id="IPR013986">
    <property type="entry name" value="DExx_box_DNA_helicase_dom_sf"/>
</dbReference>
<evidence type="ECO:0000256" key="6">
    <source>
        <dbReference type="ARBA" id="ARBA00023125"/>
    </source>
</evidence>
<keyword evidence="3 11" id="KW-0378">Hydrolase</keyword>
<dbReference type="SUPFAM" id="SSF52540">
    <property type="entry name" value="P-loop containing nucleoside triphosphate hydrolases"/>
    <property type="match status" value="1"/>
</dbReference>
<dbReference type="EC" id="5.6.2.4" evidence="9"/>
<dbReference type="PROSITE" id="PS51198">
    <property type="entry name" value="UVRD_HELICASE_ATP_BIND"/>
    <property type="match status" value="1"/>
</dbReference>
<dbReference type="RefSeq" id="WP_126464917.1">
    <property type="nucleotide sequence ID" value="NZ_JAUSWF010000010.1"/>
</dbReference>
<dbReference type="CDD" id="cd17932">
    <property type="entry name" value="DEXQc_UvrD"/>
    <property type="match status" value="1"/>
</dbReference>
<dbReference type="GO" id="GO:0043138">
    <property type="term" value="F:3'-5' DNA helicase activity"/>
    <property type="evidence" value="ECO:0007669"/>
    <property type="project" value="UniProtKB-EC"/>
</dbReference>
<comment type="catalytic activity">
    <reaction evidence="10">
        <text>ATP + H2O = ADP + phosphate + H(+)</text>
        <dbReference type="Rhea" id="RHEA:13065"/>
        <dbReference type="ChEBI" id="CHEBI:15377"/>
        <dbReference type="ChEBI" id="CHEBI:15378"/>
        <dbReference type="ChEBI" id="CHEBI:30616"/>
        <dbReference type="ChEBI" id="CHEBI:43474"/>
        <dbReference type="ChEBI" id="CHEBI:456216"/>
        <dbReference type="EC" id="5.6.2.4"/>
    </reaction>
</comment>
<dbReference type="GO" id="GO:0016887">
    <property type="term" value="F:ATP hydrolysis activity"/>
    <property type="evidence" value="ECO:0007669"/>
    <property type="project" value="RHEA"/>
</dbReference>
<dbReference type="PANTHER" id="PTHR11070">
    <property type="entry name" value="UVRD / RECB / PCRA DNA HELICASE FAMILY MEMBER"/>
    <property type="match status" value="1"/>
</dbReference>
<evidence type="ECO:0000256" key="4">
    <source>
        <dbReference type="ARBA" id="ARBA00022806"/>
    </source>
</evidence>
<evidence type="ECO:0000313" key="14">
    <source>
        <dbReference type="EMBL" id="VEJ35072.1"/>
    </source>
</evidence>
<keyword evidence="7" id="KW-0413">Isomerase</keyword>
<evidence type="ECO:0000259" key="12">
    <source>
        <dbReference type="PROSITE" id="PS51198"/>
    </source>
</evidence>
<dbReference type="InterPro" id="IPR000212">
    <property type="entry name" value="DNA_helicase_UvrD/REP"/>
</dbReference>
<protein>
    <recommendedName>
        <fullName evidence="9">DNA 3'-5' helicase</fullName>
        <ecNumber evidence="9">5.6.2.4</ecNumber>
    </recommendedName>
</protein>
<keyword evidence="2 11" id="KW-0547">Nucleotide-binding</keyword>
<evidence type="ECO:0000259" key="13">
    <source>
        <dbReference type="PROSITE" id="PS51217"/>
    </source>
</evidence>
<name>A0A3S4ZQ45_9FIRM</name>
<evidence type="ECO:0000256" key="9">
    <source>
        <dbReference type="ARBA" id="ARBA00034808"/>
    </source>
</evidence>
<evidence type="ECO:0000256" key="5">
    <source>
        <dbReference type="ARBA" id="ARBA00022840"/>
    </source>
</evidence>
<evidence type="ECO:0000313" key="15">
    <source>
        <dbReference type="Proteomes" id="UP000269544"/>
    </source>
</evidence>
<feature type="domain" description="UvrD-like helicase ATP-binding" evidence="12">
    <location>
        <begin position="1"/>
        <end position="277"/>
    </location>
</feature>
<dbReference type="Proteomes" id="UP000269544">
    <property type="component" value="Chromosome"/>
</dbReference>
<keyword evidence="5 11" id="KW-0067">ATP-binding</keyword>
<comment type="catalytic activity">
    <reaction evidence="8">
        <text>Couples ATP hydrolysis with the unwinding of duplex DNA by translocating in the 3'-5' direction.</text>
        <dbReference type="EC" id="5.6.2.4"/>
    </reaction>
</comment>
<dbReference type="InterPro" id="IPR027417">
    <property type="entry name" value="P-loop_NTPase"/>
</dbReference>
<dbReference type="GO" id="GO:0005524">
    <property type="term" value="F:ATP binding"/>
    <property type="evidence" value="ECO:0007669"/>
    <property type="project" value="UniProtKB-UniRule"/>
</dbReference>
<dbReference type="Gene3D" id="3.40.50.300">
    <property type="entry name" value="P-loop containing nucleotide triphosphate hydrolases"/>
    <property type="match status" value="2"/>
</dbReference>
<feature type="domain" description="UvrD-like helicase C-terminal" evidence="13">
    <location>
        <begin position="278"/>
        <end position="536"/>
    </location>
</feature>
<evidence type="ECO:0000256" key="2">
    <source>
        <dbReference type="ARBA" id="ARBA00022741"/>
    </source>
</evidence>
<feature type="binding site" evidence="11">
    <location>
        <begin position="22"/>
        <end position="29"/>
    </location>
    <ligand>
        <name>ATP</name>
        <dbReference type="ChEBI" id="CHEBI:30616"/>
    </ligand>
</feature>
<dbReference type="GO" id="GO:0003677">
    <property type="term" value="F:DNA binding"/>
    <property type="evidence" value="ECO:0007669"/>
    <property type="project" value="UniProtKB-KW"/>
</dbReference>
<organism evidence="14 15">
    <name type="scientific">Aedoeadaptatus ivorii</name>
    <dbReference type="NCBI Taxonomy" id="54006"/>
    <lineage>
        <taxon>Bacteria</taxon>
        <taxon>Bacillati</taxon>
        <taxon>Bacillota</taxon>
        <taxon>Tissierellia</taxon>
        <taxon>Tissierellales</taxon>
        <taxon>Peptoniphilaceae</taxon>
        <taxon>Aedoeadaptatus</taxon>
    </lineage>
</organism>
<dbReference type="Gene3D" id="1.10.10.160">
    <property type="match status" value="1"/>
</dbReference>
<keyword evidence="4 11" id="KW-0347">Helicase</keyword>
<evidence type="ECO:0000256" key="10">
    <source>
        <dbReference type="ARBA" id="ARBA00048988"/>
    </source>
</evidence>